<dbReference type="PANTHER" id="PTHR43179:SF7">
    <property type="entry name" value="RHAMNOSYLTRANSFERASE WBBL"/>
    <property type="match status" value="1"/>
</dbReference>
<dbReference type="SUPFAM" id="SSF53448">
    <property type="entry name" value="Nucleotide-diphospho-sugar transferases"/>
    <property type="match status" value="1"/>
</dbReference>
<dbReference type="PANTHER" id="PTHR43179">
    <property type="entry name" value="RHAMNOSYLTRANSFERASE WBBL"/>
    <property type="match status" value="1"/>
</dbReference>
<evidence type="ECO:0000313" key="3">
    <source>
        <dbReference type="Proteomes" id="UP000516134"/>
    </source>
</evidence>
<accession>A0ABX6SZU1</accession>
<keyword evidence="3" id="KW-1185">Reference proteome</keyword>
<dbReference type="EMBL" id="CP060780">
    <property type="protein sequence ID" value="QNP42811.1"/>
    <property type="molecule type" value="Genomic_DNA"/>
</dbReference>
<dbReference type="InterPro" id="IPR001173">
    <property type="entry name" value="Glyco_trans_2-like"/>
</dbReference>
<reference evidence="2 3" key="1">
    <citation type="submission" date="2020-08" db="EMBL/GenBank/DDBJ databases">
        <title>Genome sequence of Sphingomonas daechungensis KACC 18115T.</title>
        <authorList>
            <person name="Hyun D.-W."/>
            <person name="Bae J.-W."/>
        </authorList>
    </citation>
    <scope>NUCLEOTIDE SEQUENCE [LARGE SCALE GENOMIC DNA]</scope>
    <source>
        <strain evidence="2 3">KACC 18115</strain>
    </source>
</reference>
<feature type="domain" description="Glycosyltransferase 2-like" evidence="1">
    <location>
        <begin position="3"/>
        <end position="102"/>
    </location>
</feature>
<dbReference type="Pfam" id="PF00535">
    <property type="entry name" value="Glycos_transf_2"/>
    <property type="match status" value="1"/>
</dbReference>
<evidence type="ECO:0000259" key="1">
    <source>
        <dbReference type="Pfam" id="PF00535"/>
    </source>
</evidence>
<proteinExistence type="predicted"/>
<gene>
    <name evidence="2" type="ORF">H9L15_12080</name>
</gene>
<dbReference type="RefSeq" id="WP_187714243.1">
    <property type="nucleotide sequence ID" value="NZ_CP060780.1"/>
</dbReference>
<dbReference type="Proteomes" id="UP000516134">
    <property type="component" value="Chromosome"/>
</dbReference>
<protein>
    <submittedName>
        <fullName evidence="2">Glycosyltransferase</fullName>
    </submittedName>
</protein>
<organism evidence="2 3">
    <name type="scientific">Sphingomonas daechungensis</name>
    <dbReference type="NCBI Taxonomy" id="1176646"/>
    <lineage>
        <taxon>Bacteria</taxon>
        <taxon>Pseudomonadati</taxon>
        <taxon>Pseudomonadota</taxon>
        <taxon>Alphaproteobacteria</taxon>
        <taxon>Sphingomonadales</taxon>
        <taxon>Sphingomonadaceae</taxon>
        <taxon>Sphingomonas</taxon>
    </lineage>
</organism>
<evidence type="ECO:0000313" key="2">
    <source>
        <dbReference type="EMBL" id="QNP42811.1"/>
    </source>
</evidence>
<name>A0ABX6SZU1_9SPHN</name>
<dbReference type="InterPro" id="IPR029044">
    <property type="entry name" value="Nucleotide-diphossugar_trans"/>
</dbReference>
<dbReference type="Gene3D" id="3.90.550.10">
    <property type="entry name" value="Spore Coat Polysaccharide Biosynthesis Protein SpsA, Chain A"/>
    <property type="match status" value="1"/>
</dbReference>
<sequence length="208" mass="22872">MKQVDYPAVEILIVDNGTDDTEALEYLHSLEGQGARILHIPGPFNYSALNNAAVRQTRTEYLCFLNNDVEMMDSAWLRSMIAQAMRADIGAVGARLLYPDHTIQHAGVVTGIGGGAGHAHRFQALEAEGYFNRANLPQRTNAVTGACMILARHKFLAAGGFDEVNFPVAFNDVDLCLKLNERGWQSFYEPRATLIHHESKSRGTIGQG</sequence>